<evidence type="ECO:0000313" key="2">
    <source>
        <dbReference type="Proteomes" id="UP000215914"/>
    </source>
</evidence>
<sequence>MCRAKTGPVFMYGVYLGTFRVSKNIFRRVVIVAKKRDRGGCRFGFISFNDVKDKQELEKKLRGVKMGDCKSKVNVARFMVENSGCVDQTEVKSNKRSSVGMGVRSRTFSFRDFRSYSDVFGREKVLGDLEKEVRGNQAVDKMEFERSIVVPERTVAFREMFAKAVVGRTVDLETMVEFDRLLRIAGTVYSRIQYLGGLSILISFNDETSPKQFLESREIWGPWFTKREAWGGQSLPLERVAWLRLHGVPLHLLEPDILLLIGELFGKVLHVPKRLEEDRDLSVNRVGVLAGEAQRIKENVKLKWKNRSYRVWVEEEKDEWILDCSCNAP</sequence>
<organism evidence="1 2">
    <name type="scientific">Helianthus annuus</name>
    <name type="common">Common sunflower</name>
    <dbReference type="NCBI Taxonomy" id="4232"/>
    <lineage>
        <taxon>Eukaryota</taxon>
        <taxon>Viridiplantae</taxon>
        <taxon>Streptophyta</taxon>
        <taxon>Embryophyta</taxon>
        <taxon>Tracheophyta</taxon>
        <taxon>Spermatophyta</taxon>
        <taxon>Magnoliopsida</taxon>
        <taxon>eudicotyledons</taxon>
        <taxon>Gunneridae</taxon>
        <taxon>Pentapetalae</taxon>
        <taxon>asterids</taxon>
        <taxon>campanulids</taxon>
        <taxon>Asterales</taxon>
        <taxon>Asteraceae</taxon>
        <taxon>Asteroideae</taxon>
        <taxon>Heliantheae alliance</taxon>
        <taxon>Heliantheae</taxon>
        <taxon>Helianthus</taxon>
    </lineage>
</organism>
<keyword evidence="2" id="KW-1185">Reference proteome</keyword>
<dbReference type="Gramene" id="mRNA:HanXRQr2_Chr08g0332631">
    <property type="protein sequence ID" value="CDS:HanXRQr2_Chr08g0332631.1"/>
    <property type="gene ID" value="HanXRQr2_Chr08g0332631"/>
</dbReference>
<dbReference type="Proteomes" id="UP000215914">
    <property type="component" value="Unassembled WGS sequence"/>
</dbReference>
<reference evidence="1" key="2">
    <citation type="submission" date="2020-06" db="EMBL/GenBank/DDBJ databases">
        <title>Helianthus annuus Genome sequencing and assembly Release 2.</title>
        <authorList>
            <person name="Gouzy J."/>
            <person name="Langlade N."/>
            <person name="Munos S."/>
        </authorList>
    </citation>
    <scope>NUCLEOTIDE SEQUENCE</scope>
    <source>
        <tissue evidence="1">Leaves</tissue>
    </source>
</reference>
<gene>
    <name evidence="1" type="ORF">HanXRQr2_Chr08g0332631</name>
</gene>
<accession>A0A9K3IDU3</accession>
<evidence type="ECO:0008006" key="3">
    <source>
        <dbReference type="Google" id="ProtNLM"/>
    </source>
</evidence>
<protein>
    <recommendedName>
        <fullName evidence="3">Nucleotide-binding alpha-beta plait domain-containing protein</fullName>
    </recommendedName>
</protein>
<evidence type="ECO:0000313" key="1">
    <source>
        <dbReference type="EMBL" id="KAF5794837.1"/>
    </source>
</evidence>
<reference evidence="1" key="1">
    <citation type="journal article" date="2017" name="Nature">
        <title>The sunflower genome provides insights into oil metabolism, flowering and Asterid evolution.</title>
        <authorList>
            <person name="Badouin H."/>
            <person name="Gouzy J."/>
            <person name="Grassa C.J."/>
            <person name="Murat F."/>
            <person name="Staton S.E."/>
            <person name="Cottret L."/>
            <person name="Lelandais-Briere C."/>
            <person name="Owens G.L."/>
            <person name="Carrere S."/>
            <person name="Mayjonade B."/>
            <person name="Legrand L."/>
            <person name="Gill N."/>
            <person name="Kane N.C."/>
            <person name="Bowers J.E."/>
            <person name="Hubner S."/>
            <person name="Bellec A."/>
            <person name="Berard A."/>
            <person name="Berges H."/>
            <person name="Blanchet N."/>
            <person name="Boniface M.C."/>
            <person name="Brunel D."/>
            <person name="Catrice O."/>
            <person name="Chaidir N."/>
            <person name="Claudel C."/>
            <person name="Donnadieu C."/>
            <person name="Faraut T."/>
            <person name="Fievet G."/>
            <person name="Helmstetter N."/>
            <person name="King M."/>
            <person name="Knapp S.J."/>
            <person name="Lai Z."/>
            <person name="Le Paslier M.C."/>
            <person name="Lippi Y."/>
            <person name="Lorenzon L."/>
            <person name="Mandel J.R."/>
            <person name="Marage G."/>
            <person name="Marchand G."/>
            <person name="Marquand E."/>
            <person name="Bret-Mestries E."/>
            <person name="Morien E."/>
            <person name="Nambeesan S."/>
            <person name="Nguyen T."/>
            <person name="Pegot-Espagnet P."/>
            <person name="Pouilly N."/>
            <person name="Raftis F."/>
            <person name="Sallet E."/>
            <person name="Schiex T."/>
            <person name="Thomas J."/>
            <person name="Vandecasteele C."/>
            <person name="Vares D."/>
            <person name="Vear F."/>
            <person name="Vautrin S."/>
            <person name="Crespi M."/>
            <person name="Mangin B."/>
            <person name="Burke J.M."/>
            <person name="Salse J."/>
            <person name="Munos S."/>
            <person name="Vincourt P."/>
            <person name="Rieseberg L.H."/>
            <person name="Langlade N.B."/>
        </authorList>
    </citation>
    <scope>NUCLEOTIDE SEQUENCE</scope>
    <source>
        <tissue evidence="1">Leaves</tissue>
    </source>
</reference>
<proteinExistence type="predicted"/>
<comment type="caution">
    <text evidence="1">The sequence shown here is derived from an EMBL/GenBank/DDBJ whole genome shotgun (WGS) entry which is preliminary data.</text>
</comment>
<dbReference type="AlphaFoldDB" id="A0A9K3IDU3"/>
<name>A0A9K3IDU3_HELAN</name>
<dbReference type="EMBL" id="MNCJ02000323">
    <property type="protein sequence ID" value="KAF5794837.1"/>
    <property type="molecule type" value="Genomic_DNA"/>
</dbReference>